<gene>
    <name evidence="7" type="ORF">FA10DRAFT_263706</name>
</gene>
<feature type="transmembrane region" description="Helical" evidence="6">
    <location>
        <begin position="54"/>
        <end position="75"/>
    </location>
</feature>
<dbReference type="FunCoup" id="A0A316YY26">
    <property type="interactions" value="109"/>
</dbReference>
<feature type="transmembrane region" description="Helical" evidence="6">
    <location>
        <begin position="418"/>
        <end position="437"/>
    </location>
</feature>
<feature type="transmembrane region" description="Helical" evidence="6">
    <location>
        <begin position="388"/>
        <end position="411"/>
    </location>
</feature>
<dbReference type="InParanoid" id="A0A316YY26"/>
<evidence type="ECO:0000313" key="7">
    <source>
        <dbReference type="EMBL" id="PWN92983.1"/>
    </source>
</evidence>
<dbReference type="InterPro" id="IPR037185">
    <property type="entry name" value="EmrE-like"/>
</dbReference>
<feature type="compositionally biased region" description="Low complexity" evidence="5">
    <location>
        <begin position="189"/>
        <end position="203"/>
    </location>
</feature>
<feature type="transmembrane region" description="Helical" evidence="6">
    <location>
        <begin position="234"/>
        <end position="255"/>
    </location>
</feature>
<sequence>MDEAATTGGAGARVADDGGVPSRGRPRVRGETRDRSTSTATATATATPRTNESFFTGVLLLLLVVFLWTGSNFLTQFQLTKGYDKPFAVTYLNTSSFALYLVPFACLVSRRKSAAGGGQARHLDEASFLDKLGFRVPQGSLWRKENSRGGYAALSCSSVESLEGSGADEAAAEAREQPLLHKQRRRLAHPASSASLSSVRPSSIDGRRPQSTIAVTAAMEQEAELAPLDLHETLVLAAQFTIVWFLANLTLNVALEETSVASATTLSSTSGFFTLAIGSLVGVESFSVPKLGSVLMSFLGVFLVAQADAKAPIQGPSNPTLGDVLALASAFFYALYVSLLKKRIGSESRVSMPLFFGFVGLINIVCLWPAGLLLHMTSLERIELPQGALMWAGVATNMAITFVSDMAYLVAMLKSSPLVATVGLSLTIPLALLIDLARGSHSGGVQADIGSVLVLASFVCIGLADRAAARIEAGPTESNE</sequence>
<keyword evidence="2 6" id="KW-0812">Transmembrane</keyword>
<feature type="transmembrane region" description="Helical" evidence="6">
    <location>
        <begin position="352"/>
        <end position="376"/>
    </location>
</feature>
<evidence type="ECO:0000256" key="4">
    <source>
        <dbReference type="ARBA" id="ARBA00023136"/>
    </source>
</evidence>
<feature type="region of interest" description="Disordered" evidence="5">
    <location>
        <begin position="1"/>
        <end position="45"/>
    </location>
</feature>
<organism evidence="7 8">
    <name type="scientific">Acaromyces ingoldii</name>
    <dbReference type="NCBI Taxonomy" id="215250"/>
    <lineage>
        <taxon>Eukaryota</taxon>
        <taxon>Fungi</taxon>
        <taxon>Dikarya</taxon>
        <taxon>Basidiomycota</taxon>
        <taxon>Ustilaginomycotina</taxon>
        <taxon>Exobasidiomycetes</taxon>
        <taxon>Exobasidiales</taxon>
        <taxon>Cryptobasidiaceae</taxon>
        <taxon>Acaromyces</taxon>
    </lineage>
</organism>
<dbReference type="PANTHER" id="PTHR23051">
    <property type="entry name" value="SOLUTE CARRIER FAMILY 35, MEMBER F5"/>
    <property type="match status" value="1"/>
</dbReference>
<accession>A0A316YY26</accession>
<dbReference type="EMBL" id="KZ819634">
    <property type="protein sequence ID" value="PWN92983.1"/>
    <property type="molecule type" value="Genomic_DNA"/>
</dbReference>
<reference evidence="7 8" key="1">
    <citation type="journal article" date="2018" name="Mol. Biol. Evol.">
        <title>Broad Genomic Sampling Reveals a Smut Pathogenic Ancestry of the Fungal Clade Ustilaginomycotina.</title>
        <authorList>
            <person name="Kijpornyongpan T."/>
            <person name="Mondo S.J."/>
            <person name="Barry K."/>
            <person name="Sandor L."/>
            <person name="Lee J."/>
            <person name="Lipzen A."/>
            <person name="Pangilinan J."/>
            <person name="LaButti K."/>
            <person name="Hainaut M."/>
            <person name="Henrissat B."/>
            <person name="Grigoriev I.V."/>
            <person name="Spatafora J.W."/>
            <person name="Aime M.C."/>
        </authorList>
    </citation>
    <scope>NUCLEOTIDE SEQUENCE [LARGE SCALE GENOMIC DNA]</scope>
    <source>
        <strain evidence="7 8">MCA 4198</strain>
    </source>
</reference>
<proteinExistence type="predicted"/>
<feature type="transmembrane region" description="Helical" evidence="6">
    <location>
        <begin position="261"/>
        <end position="283"/>
    </location>
</feature>
<feature type="region of interest" description="Disordered" evidence="5">
    <location>
        <begin position="182"/>
        <end position="207"/>
    </location>
</feature>
<feature type="transmembrane region" description="Helical" evidence="6">
    <location>
        <begin position="87"/>
        <end position="108"/>
    </location>
</feature>
<evidence type="ECO:0008006" key="9">
    <source>
        <dbReference type="Google" id="ProtNLM"/>
    </source>
</evidence>
<evidence type="ECO:0000256" key="5">
    <source>
        <dbReference type="SAM" id="MobiDB-lite"/>
    </source>
</evidence>
<evidence type="ECO:0000256" key="1">
    <source>
        <dbReference type="ARBA" id="ARBA00004141"/>
    </source>
</evidence>
<evidence type="ECO:0000256" key="2">
    <source>
        <dbReference type="ARBA" id="ARBA00022692"/>
    </source>
</evidence>
<dbReference type="AlphaFoldDB" id="A0A316YY26"/>
<name>A0A316YY26_9BASI</name>
<keyword evidence="4 6" id="KW-0472">Membrane</keyword>
<feature type="transmembrane region" description="Helical" evidence="6">
    <location>
        <begin position="443"/>
        <end position="464"/>
    </location>
</feature>
<evidence type="ECO:0000256" key="6">
    <source>
        <dbReference type="SAM" id="Phobius"/>
    </source>
</evidence>
<comment type="subcellular location">
    <subcellularLocation>
        <location evidence="1">Membrane</location>
        <topology evidence="1">Multi-pass membrane protein</topology>
    </subcellularLocation>
</comment>
<dbReference type="PANTHER" id="PTHR23051:SF0">
    <property type="entry name" value="SOLUTE CARRIER FAMILY 35 MEMBER F5"/>
    <property type="match status" value="1"/>
</dbReference>
<keyword evidence="3 6" id="KW-1133">Transmembrane helix</keyword>
<dbReference type="GeneID" id="37042249"/>
<evidence type="ECO:0000256" key="3">
    <source>
        <dbReference type="ARBA" id="ARBA00022989"/>
    </source>
</evidence>
<evidence type="ECO:0000313" key="8">
    <source>
        <dbReference type="Proteomes" id="UP000245768"/>
    </source>
</evidence>
<feature type="transmembrane region" description="Helical" evidence="6">
    <location>
        <begin position="290"/>
        <end position="309"/>
    </location>
</feature>
<dbReference type="OrthoDB" id="1436450at2759"/>
<dbReference type="GO" id="GO:0000329">
    <property type="term" value="C:fungal-type vacuole membrane"/>
    <property type="evidence" value="ECO:0007669"/>
    <property type="project" value="TreeGrafter"/>
</dbReference>
<protein>
    <recommendedName>
        <fullName evidence="9">EamA domain-containing protein</fullName>
    </recommendedName>
</protein>
<feature type="transmembrane region" description="Helical" evidence="6">
    <location>
        <begin position="321"/>
        <end position="340"/>
    </location>
</feature>
<dbReference type="SUPFAM" id="SSF103481">
    <property type="entry name" value="Multidrug resistance efflux transporter EmrE"/>
    <property type="match status" value="1"/>
</dbReference>
<dbReference type="RefSeq" id="XP_025380181.1">
    <property type="nucleotide sequence ID" value="XM_025520333.1"/>
</dbReference>
<keyword evidence="8" id="KW-1185">Reference proteome</keyword>
<dbReference type="Proteomes" id="UP000245768">
    <property type="component" value="Unassembled WGS sequence"/>
</dbReference>